<dbReference type="InterPro" id="IPR039424">
    <property type="entry name" value="SBP_5"/>
</dbReference>
<dbReference type="PROSITE" id="PS51257">
    <property type="entry name" value="PROKAR_LIPOPROTEIN"/>
    <property type="match status" value="1"/>
</dbReference>
<dbReference type="InterPro" id="IPR023765">
    <property type="entry name" value="SBP_5_CS"/>
</dbReference>
<dbReference type="Proteomes" id="UP000516280">
    <property type="component" value="Chromosome"/>
</dbReference>
<evidence type="ECO:0000256" key="8">
    <source>
        <dbReference type="SAM" id="SignalP"/>
    </source>
</evidence>
<accession>A0A7L4WGW2</accession>
<proteinExistence type="inferred from homology"/>
<dbReference type="GO" id="GO:0015833">
    <property type="term" value="P:peptide transport"/>
    <property type="evidence" value="ECO:0007669"/>
    <property type="project" value="UniProtKB-KW"/>
</dbReference>
<dbReference type="GO" id="GO:0042597">
    <property type="term" value="C:periplasmic space"/>
    <property type="evidence" value="ECO:0007669"/>
    <property type="project" value="UniProtKB-ARBA"/>
</dbReference>
<keyword evidence="3" id="KW-0813">Transport</keyword>
<feature type="domain" description="Solute-binding protein family 5" evidence="9">
    <location>
        <begin position="81"/>
        <end position="522"/>
    </location>
</feature>
<dbReference type="Gene3D" id="3.90.76.10">
    <property type="entry name" value="Dipeptide-binding Protein, Domain 1"/>
    <property type="match status" value="1"/>
</dbReference>
<dbReference type="GO" id="GO:0043190">
    <property type="term" value="C:ATP-binding cassette (ABC) transporter complex"/>
    <property type="evidence" value="ECO:0007669"/>
    <property type="project" value="InterPro"/>
</dbReference>
<keyword evidence="6" id="KW-0653">Protein transport</keyword>
<dbReference type="PIRSF" id="PIRSF002741">
    <property type="entry name" value="MppA"/>
    <property type="match status" value="1"/>
</dbReference>
<evidence type="ECO:0000259" key="9">
    <source>
        <dbReference type="Pfam" id="PF00496"/>
    </source>
</evidence>
<feature type="coiled-coil region" evidence="7">
    <location>
        <begin position="548"/>
        <end position="575"/>
    </location>
</feature>
<evidence type="ECO:0000256" key="5">
    <source>
        <dbReference type="ARBA" id="ARBA00022856"/>
    </source>
</evidence>
<evidence type="ECO:0000256" key="1">
    <source>
        <dbReference type="ARBA" id="ARBA00004193"/>
    </source>
</evidence>
<dbReference type="Gene3D" id="3.10.105.10">
    <property type="entry name" value="Dipeptide-binding Protein, Domain 3"/>
    <property type="match status" value="1"/>
</dbReference>
<comment type="subcellular location">
    <subcellularLocation>
        <location evidence="1">Cell membrane</location>
        <topology evidence="1">Lipid-anchor</topology>
    </subcellularLocation>
</comment>
<protein>
    <recommendedName>
        <fullName evidence="9">Solute-binding protein family 5 domain-containing protein</fullName>
    </recommendedName>
</protein>
<dbReference type="GO" id="GO:1904680">
    <property type="term" value="F:peptide transmembrane transporter activity"/>
    <property type="evidence" value="ECO:0007669"/>
    <property type="project" value="TreeGrafter"/>
</dbReference>
<evidence type="ECO:0000313" key="10">
    <source>
        <dbReference type="EMBL" id="QDJ28733.1"/>
    </source>
</evidence>
<dbReference type="GO" id="GO:0015031">
    <property type="term" value="P:protein transport"/>
    <property type="evidence" value="ECO:0007669"/>
    <property type="project" value="UniProtKB-KW"/>
</dbReference>
<comment type="similarity">
    <text evidence="2">Belongs to the bacterial solute-binding protein 5 family.</text>
</comment>
<evidence type="ECO:0000313" key="11">
    <source>
        <dbReference type="Proteomes" id="UP000516280"/>
    </source>
</evidence>
<evidence type="ECO:0000256" key="7">
    <source>
        <dbReference type="SAM" id="Coils"/>
    </source>
</evidence>
<dbReference type="InterPro" id="IPR000914">
    <property type="entry name" value="SBP_5_dom"/>
</dbReference>
<dbReference type="PANTHER" id="PTHR30290">
    <property type="entry name" value="PERIPLASMIC BINDING COMPONENT OF ABC TRANSPORTER"/>
    <property type="match status" value="1"/>
</dbReference>
<dbReference type="SUPFAM" id="SSF53850">
    <property type="entry name" value="Periplasmic binding protein-like II"/>
    <property type="match status" value="1"/>
</dbReference>
<evidence type="ECO:0000256" key="3">
    <source>
        <dbReference type="ARBA" id="ARBA00022448"/>
    </source>
</evidence>
<feature type="chain" id="PRO_5038766400" description="Solute-binding protein family 5 domain-containing protein" evidence="8">
    <location>
        <begin position="23"/>
        <end position="660"/>
    </location>
</feature>
<sequence length="660" mass="72733">MNKRAKIIGAGLLSVAALGFLGACGNKSGGTANDSDLSKTFNYIYTTEPQSLDYVYSNLQATSQLTANFVDGLLSYDQYSQIKPALASSWKVSADGKTYTYQIRKGVKWVDSNGNDYAEVKPSDWVTGLKHAVDSKSQALYLVAGSVSGLQDYIDGKSKDFSSVGIKADDAKGTLTYTLNNPETYWNSKTTYQILSPINADFLKEKGSKFGTVGVDGILYNGPFIPTKFDAKSEIAYKANPNYWDKKNVHVSNINLAYYDGSKPEELYNGFKSNKYDLAGIYPSESYYKNVDTKNIIWSQMMSNTRYATFNFDRQTYTSSTKDDKQKENAKKAILNKDFRQAIAYGFDKEKYVDQKTGAESGAKPVRNALVPDDFVQINGKNYGTAVQSALEAENPTWKSLKVEQGAAGTYNVDAATKAFNKAKVSLQAEGVEISKDKPIILDTPVDSSGKILIAQATSFKNSIEKNLGGEVQINIIKMNSDTFSNTVYYAPTAKDNDFDVKLFSGWGPDYQDPATYLNIFSPINGDMINGIGFESKATLKGEDHGVAAKKAINLDDYQALLDTANNEYTDLNKRYSSFAKADAWLIDNVLAIPIYQDGATPKLTKVVPFSTIYANGVGVNEYSYKYMKVQKDAVKATDYTKELKAWQKKVAEKSAASDK</sequence>
<organism evidence="10 11">
    <name type="scientific">Pseudolactococcus paracarnosus</name>
    <dbReference type="NCBI Taxonomy" id="2749962"/>
    <lineage>
        <taxon>Bacteria</taxon>
        <taxon>Bacillati</taxon>
        <taxon>Bacillota</taxon>
        <taxon>Bacilli</taxon>
        <taxon>Lactobacillales</taxon>
        <taxon>Streptococcaceae</taxon>
        <taxon>Pseudolactococcus</taxon>
    </lineage>
</organism>
<dbReference type="AlphaFoldDB" id="A0A7L4WGW2"/>
<dbReference type="KEGG" id="lpaa:BHS01_09435"/>
<dbReference type="EMBL" id="CP017195">
    <property type="protein sequence ID" value="QDJ28733.1"/>
    <property type="molecule type" value="Genomic_DNA"/>
</dbReference>
<dbReference type="PANTHER" id="PTHR30290:SF10">
    <property type="entry name" value="PERIPLASMIC OLIGOPEPTIDE-BINDING PROTEIN-RELATED"/>
    <property type="match status" value="1"/>
</dbReference>
<dbReference type="Pfam" id="PF00496">
    <property type="entry name" value="SBP_bac_5"/>
    <property type="match status" value="1"/>
</dbReference>
<keyword evidence="7" id="KW-0175">Coiled coil</keyword>
<name>A0A7L4WGW2_9LACT</name>
<dbReference type="RefSeq" id="WP_109835318.1">
    <property type="nucleotide sequence ID" value="NZ_CP017195.1"/>
</dbReference>
<dbReference type="CDD" id="cd08504">
    <property type="entry name" value="PBP2_OppA"/>
    <property type="match status" value="1"/>
</dbReference>
<dbReference type="InterPro" id="IPR030678">
    <property type="entry name" value="Peptide/Ni-bd"/>
</dbReference>
<dbReference type="Gene3D" id="3.40.190.10">
    <property type="entry name" value="Periplasmic binding protein-like II"/>
    <property type="match status" value="1"/>
</dbReference>
<keyword evidence="4 8" id="KW-0732">Signal</keyword>
<dbReference type="PROSITE" id="PS01040">
    <property type="entry name" value="SBP_BACTERIAL_5"/>
    <property type="match status" value="1"/>
</dbReference>
<keyword evidence="5" id="KW-0571">Peptide transport</keyword>
<evidence type="ECO:0000256" key="6">
    <source>
        <dbReference type="ARBA" id="ARBA00022927"/>
    </source>
</evidence>
<evidence type="ECO:0000256" key="4">
    <source>
        <dbReference type="ARBA" id="ARBA00022729"/>
    </source>
</evidence>
<evidence type="ECO:0000256" key="2">
    <source>
        <dbReference type="ARBA" id="ARBA00005695"/>
    </source>
</evidence>
<reference evidence="10 11" key="1">
    <citation type="submission" date="2016-09" db="EMBL/GenBank/DDBJ databases">
        <title>Lactic acid bacteria from MAP meat Genome sequencing and assembly.</title>
        <authorList>
            <person name="Behr J."/>
            <person name="Hilgarth M."/>
            <person name="Vogel R.F."/>
        </authorList>
    </citation>
    <scope>NUCLEOTIDE SEQUENCE [LARGE SCALE GENOMIC DNA]</scope>
    <source>
        <strain evidence="10 11">TMW21615</strain>
    </source>
</reference>
<gene>
    <name evidence="10" type="ORF">BHS01_09435</name>
</gene>
<feature type="signal peptide" evidence="8">
    <location>
        <begin position="1"/>
        <end position="22"/>
    </location>
</feature>